<dbReference type="GO" id="GO:0005886">
    <property type="term" value="C:plasma membrane"/>
    <property type="evidence" value="ECO:0007669"/>
    <property type="project" value="InterPro"/>
</dbReference>
<organism evidence="7 8">
    <name type="scientific">Parasitella parasitica</name>
    <dbReference type="NCBI Taxonomy" id="35722"/>
    <lineage>
        <taxon>Eukaryota</taxon>
        <taxon>Fungi</taxon>
        <taxon>Fungi incertae sedis</taxon>
        <taxon>Mucoromycota</taxon>
        <taxon>Mucoromycotina</taxon>
        <taxon>Mucoromycetes</taxon>
        <taxon>Mucorales</taxon>
        <taxon>Mucorineae</taxon>
        <taxon>Mucoraceae</taxon>
        <taxon>Parasitella</taxon>
    </lineage>
</organism>
<evidence type="ECO:0000256" key="4">
    <source>
        <dbReference type="ARBA" id="ARBA00023136"/>
    </source>
</evidence>
<dbReference type="GO" id="GO:0120029">
    <property type="term" value="P:proton export across plasma membrane"/>
    <property type="evidence" value="ECO:0007669"/>
    <property type="project" value="InterPro"/>
</dbReference>
<keyword evidence="2 5" id="KW-0812">Transmembrane</keyword>
<dbReference type="GO" id="GO:0042391">
    <property type="term" value="P:regulation of membrane potential"/>
    <property type="evidence" value="ECO:0007669"/>
    <property type="project" value="InterPro"/>
</dbReference>
<evidence type="ECO:0000313" key="7">
    <source>
        <dbReference type="EMBL" id="CEP13589.1"/>
    </source>
</evidence>
<dbReference type="STRING" id="35722.A0A0B7N808"/>
<protein>
    <recommendedName>
        <fullName evidence="6">Cation/H+ exchanger transmembrane domain-containing protein</fullName>
    </recommendedName>
</protein>
<dbReference type="AlphaFoldDB" id="A0A0B7N808"/>
<sequence length="275" mass="30612">MPSTMVALSKWSWYILGYEIGFSVIVGFLVGYIARKTLKFAKQRDWIDKESFLVFAIALALFLTGAVGLMGSDDLLACFIAGNSFTWDDWFREETEDAHLSDVIDMLLNLSMFVYIGITMPWSSFYSANAPLTLWTLMGLAACVLLFRRLPAIMALYKYIPAITDWRQAMFAGWFGPIGVGALFYYTIAIEAFAADGTNDYARQVMEPVIYFMILASVIIHGITVPFYFIVDSVAFRTLTKTNSKNKDDMKISPVSSSYGATDNGDASVAITVST</sequence>
<dbReference type="OrthoDB" id="2190219at2759"/>
<dbReference type="InterPro" id="IPR006153">
    <property type="entry name" value="Cation/H_exchanger_TM"/>
</dbReference>
<reference evidence="7 8" key="1">
    <citation type="submission" date="2014-09" db="EMBL/GenBank/DDBJ databases">
        <authorList>
            <person name="Ellenberger Sabrina"/>
        </authorList>
    </citation>
    <scope>NUCLEOTIDE SEQUENCE [LARGE SCALE GENOMIC DNA]</scope>
    <source>
        <strain evidence="7 8">CBS 412.66</strain>
    </source>
</reference>
<dbReference type="Pfam" id="PF00999">
    <property type="entry name" value="Na_H_Exchanger"/>
    <property type="match status" value="1"/>
</dbReference>
<feature type="transmembrane region" description="Helical" evidence="5">
    <location>
        <begin position="209"/>
        <end position="231"/>
    </location>
</feature>
<name>A0A0B7N808_9FUNG</name>
<dbReference type="PANTHER" id="PTHR31382:SF1">
    <property type="entry name" value="SODIUM ION_PROTON EXCHANGER (EUROFUNG)"/>
    <property type="match status" value="1"/>
</dbReference>
<feature type="transmembrane region" description="Helical" evidence="5">
    <location>
        <begin position="134"/>
        <end position="157"/>
    </location>
</feature>
<evidence type="ECO:0000259" key="6">
    <source>
        <dbReference type="Pfam" id="PF00999"/>
    </source>
</evidence>
<evidence type="ECO:0000256" key="3">
    <source>
        <dbReference type="ARBA" id="ARBA00022989"/>
    </source>
</evidence>
<accession>A0A0B7N808</accession>
<dbReference type="InterPro" id="IPR038770">
    <property type="entry name" value="Na+/solute_symporter_sf"/>
</dbReference>
<evidence type="ECO:0000313" key="8">
    <source>
        <dbReference type="Proteomes" id="UP000054107"/>
    </source>
</evidence>
<evidence type="ECO:0000256" key="1">
    <source>
        <dbReference type="ARBA" id="ARBA00004141"/>
    </source>
</evidence>
<feature type="transmembrane region" description="Helical" evidence="5">
    <location>
        <begin position="12"/>
        <end position="32"/>
    </location>
</feature>
<dbReference type="PANTHER" id="PTHR31382">
    <property type="entry name" value="NA(+)/H(+) ANTIPORTER"/>
    <property type="match status" value="1"/>
</dbReference>
<comment type="subcellular location">
    <subcellularLocation>
        <location evidence="1">Membrane</location>
        <topology evidence="1">Multi-pass membrane protein</topology>
    </subcellularLocation>
</comment>
<evidence type="ECO:0000256" key="2">
    <source>
        <dbReference type="ARBA" id="ARBA00022692"/>
    </source>
</evidence>
<dbReference type="EMBL" id="LN730307">
    <property type="protein sequence ID" value="CEP13589.1"/>
    <property type="molecule type" value="Genomic_DNA"/>
</dbReference>
<dbReference type="Proteomes" id="UP000054107">
    <property type="component" value="Unassembled WGS sequence"/>
</dbReference>
<dbReference type="InterPro" id="IPR004712">
    <property type="entry name" value="Na+/H+_antiporter_fungi"/>
</dbReference>
<feature type="transmembrane region" description="Helical" evidence="5">
    <location>
        <begin position="169"/>
        <end position="189"/>
    </location>
</feature>
<keyword evidence="8" id="KW-1185">Reference proteome</keyword>
<dbReference type="GO" id="GO:0036376">
    <property type="term" value="P:sodium ion export across plasma membrane"/>
    <property type="evidence" value="ECO:0007669"/>
    <property type="project" value="InterPro"/>
</dbReference>
<proteinExistence type="predicted"/>
<keyword evidence="3 5" id="KW-1133">Transmembrane helix</keyword>
<feature type="domain" description="Cation/H+ exchanger transmembrane" evidence="6">
    <location>
        <begin position="10"/>
        <end position="229"/>
    </location>
</feature>
<dbReference type="GO" id="GO:0015385">
    <property type="term" value="F:sodium:proton antiporter activity"/>
    <property type="evidence" value="ECO:0007669"/>
    <property type="project" value="InterPro"/>
</dbReference>
<evidence type="ECO:0000256" key="5">
    <source>
        <dbReference type="SAM" id="Phobius"/>
    </source>
</evidence>
<keyword evidence="4 5" id="KW-0472">Membrane</keyword>
<dbReference type="Gene3D" id="1.20.1530.20">
    <property type="match status" value="1"/>
</dbReference>
<gene>
    <name evidence="7" type="primary">PARPA_07699.1 scaffold 30209</name>
</gene>
<feature type="transmembrane region" description="Helical" evidence="5">
    <location>
        <begin position="52"/>
        <end position="69"/>
    </location>
</feature>